<dbReference type="InterPro" id="IPR006204">
    <property type="entry name" value="GHMP_kinase_N_dom"/>
</dbReference>
<feature type="region of interest" description="Disordered" evidence="2">
    <location>
        <begin position="1"/>
        <end position="26"/>
    </location>
</feature>
<dbReference type="PANTHER" id="PTHR42282">
    <property type="entry name" value="PANTOATE KINASE-RELATED"/>
    <property type="match status" value="1"/>
</dbReference>
<comment type="similarity">
    <text evidence="1">Belongs to the GHMP kinase family. PoK subfamily.</text>
</comment>
<sequence length="299" mass="30771">MSDPDDRPTQVGSDAGDGDRPPTAFVPAHVTGFFTAEPANDPTKAGSTGAGLALSDGVTVRVEPATPGTYEVLLDREPMDIEAPKRVLQALRVDGARVYARSEVPLASGFGVSGALALGTALCANAVFDGELSENELVTVAHGAEVQAGTGLGDVVAQARGGVPVRLEPGAPAEGVMDGIPARSRVEYVTLGELSTAEVLSGDTEELTHAGERALSALVQEPTLPRFVRASRRFAREAGLLTDRVRDVVLDVSEADGSGAMAMLGETVFALGTGLSDAGHDPSVCRVHPTGAHLTLDGW</sequence>
<dbReference type="PANTHER" id="PTHR42282:SF1">
    <property type="entry name" value="PANTOATE KINASE"/>
    <property type="match status" value="1"/>
</dbReference>
<reference evidence="4 5" key="1">
    <citation type="submission" date="2018-06" db="EMBL/GenBank/DDBJ databases">
        <title>Natronomonas sp. F16-60 a new haloarchaeon isolated from a solar saltern of Isla Cristina, Huelva, Spain.</title>
        <authorList>
            <person name="Duran-Viseras A."/>
            <person name="Sanchez-Porro C."/>
            <person name="Ventosa A."/>
        </authorList>
    </citation>
    <scope>NUCLEOTIDE SEQUENCE [LARGE SCALE GENOMIC DNA]</scope>
    <source>
        <strain evidence="4 5">F16-60</strain>
    </source>
</reference>
<protein>
    <recommendedName>
        <fullName evidence="1">Pantoate kinase</fullName>
        <shortName evidence="1">PoK</shortName>
        <ecNumber evidence="1">2.7.1.169</ecNumber>
    </recommendedName>
</protein>
<evidence type="ECO:0000313" key="5">
    <source>
        <dbReference type="Proteomes" id="UP000319894"/>
    </source>
</evidence>
<dbReference type="AlphaFoldDB" id="A0A554ND71"/>
<dbReference type="InParanoid" id="A0A554ND71"/>
<keyword evidence="1" id="KW-0808">Transferase</keyword>
<comment type="caution">
    <text evidence="4">The sequence shown here is derived from an EMBL/GenBank/DDBJ whole genome shotgun (WGS) entry which is preliminary data.</text>
</comment>
<proteinExistence type="inferred from homology"/>
<dbReference type="EC" id="2.7.1.169" evidence="1"/>
<organism evidence="4 5">
    <name type="scientific">Haloglomus irregulare</name>
    <dbReference type="NCBI Taxonomy" id="2234134"/>
    <lineage>
        <taxon>Archaea</taxon>
        <taxon>Methanobacteriati</taxon>
        <taxon>Methanobacteriota</taxon>
        <taxon>Stenosarchaea group</taxon>
        <taxon>Halobacteria</taxon>
        <taxon>Halobacteriales</taxon>
        <taxon>Natronomonadaceae</taxon>
        <taxon>Haloglomus</taxon>
    </lineage>
</organism>
<dbReference type="UniPathway" id="UPA00241"/>
<evidence type="ECO:0000256" key="1">
    <source>
        <dbReference type="HAMAP-Rule" id="MF_02223"/>
    </source>
</evidence>
<evidence type="ECO:0000256" key="2">
    <source>
        <dbReference type="SAM" id="MobiDB-lite"/>
    </source>
</evidence>
<keyword evidence="1" id="KW-0173">Coenzyme A biosynthesis</keyword>
<name>A0A554ND71_9EURY</name>
<feature type="domain" description="GHMP kinase N-terminal" evidence="3">
    <location>
        <begin position="86"/>
        <end position="162"/>
    </location>
</feature>
<dbReference type="FunCoup" id="A0A554ND71">
    <property type="interactions" value="77"/>
</dbReference>
<dbReference type="GO" id="GO:0016301">
    <property type="term" value="F:kinase activity"/>
    <property type="evidence" value="ECO:0007669"/>
    <property type="project" value="UniProtKB-UniRule"/>
</dbReference>
<evidence type="ECO:0000259" key="3">
    <source>
        <dbReference type="Pfam" id="PF00288"/>
    </source>
</evidence>
<keyword evidence="1" id="KW-0067">ATP-binding</keyword>
<comment type="catalytic activity">
    <reaction evidence="1">
        <text>(R)-pantoate + ATP = (R)-4-phosphopantoate + ADP + H(+)</text>
        <dbReference type="Rhea" id="RHEA:28246"/>
        <dbReference type="ChEBI" id="CHEBI:15378"/>
        <dbReference type="ChEBI" id="CHEBI:15980"/>
        <dbReference type="ChEBI" id="CHEBI:30616"/>
        <dbReference type="ChEBI" id="CHEBI:61294"/>
        <dbReference type="ChEBI" id="CHEBI:456216"/>
        <dbReference type="EC" id="2.7.1.169"/>
    </reaction>
</comment>
<keyword evidence="1" id="KW-0547">Nucleotide-binding</keyword>
<dbReference type="InterPro" id="IPR020568">
    <property type="entry name" value="Ribosomal_Su5_D2-typ_SF"/>
</dbReference>
<dbReference type="PIRSF" id="PIRSF016896">
    <property type="entry name" value="GHMP_arc_MJ0969"/>
    <property type="match status" value="1"/>
</dbReference>
<dbReference type="GO" id="GO:0015937">
    <property type="term" value="P:coenzyme A biosynthetic process"/>
    <property type="evidence" value="ECO:0007669"/>
    <property type="project" value="UniProtKB-UniRule"/>
</dbReference>
<evidence type="ECO:0000313" key="4">
    <source>
        <dbReference type="EMBL" id="TSD15275.1"/>
    </source>
</evidence>
<dbReference type="Gene3D" id="3.30.230.10">
    <property type="match status" value="1"/>
</dbReference>
<dbReference type="InterPro" id="IPR014721">
    <property type="entry name" value="Ribsml_uS5_D2-typ_fold_subgr"/>
</dbReference>
<comment type="function">
    <text evidence="1">Phosphorylates (R)-pantoate to form (R)-4-phosphopantoate in the CoA biosynthesis pathway.</text>
</comment>
<dbReference type="EMBL" id="QMDX01000002">
    <property type="protein sequence ID" value="TSD15275.1"/>
    <property type="molecule type" value="Genomic_DNA"/>
</dbReference>
<comment type="pathway">
    <text evidence="1">Cofactor biosynthesis; coenzyme A biosynthesis.</text>
</comment>
<dbReference type="HAMAP" id="MF_02223">
    <property type="entry name" value="Pantoate_kinase"/>
    <property type="match status" value="1"/>
</dbReference>
<keyword evidence="1 4" id="KW-0418">Kinase</keyword>
<dbReference type="SUPFAM" id="SSF54211">
    <property type="entry name" value="Ribosomal protein S5 domain 2-like"/>
    <property type="match status" value="1"/>
</dbReference>
<accession>A0A554ND71</accession>
<dbReference type="InterPro" id="IPR012043">
    <property type="entry name" value="PoK"/>
</dbReference>
<dbReference type="Pfam" id="PF00288">
    <property type="entry name" value="GHMP_kinases_N"/>
    <property type="match status" value="1"/>
</dbReference>
<dbReference type="RefSeq" id="WP_144261116.1">
    <property type="nucleotide sequence ID" value="NZ_QMDX01000002.1"/>
</dbReference>
<dbReference type="OrthoDB" id="85822at2157"/>
<dbReference type="Proteomes" id="UP000319894">
    <property type="component" value="Unassembled WGS sequence"/>
</dbReference>
<keyword evidence="5" id="KW-1185">Reference proteome</keyword>
<gene>
    <name evidence="4" type="ORF">DP107_05345</name>
</gene>
<dbReference type="GO" id="GO:0005524">
    <property type="term" value="F:ATP binding"/>
    <property type="evidence" value="ECO:0007669"/>
    <property type="project" value="UniProtKB-KW"/>
</dbReference>